<feature type="compositionally biased region" description="Acidic residues" evidence="1">
    <location>
        <begin position="717"/>
        <end position="726"/>
    </location>
</feature>
<dbReference type="SUPFAM" id="SSF53300">
    <property type="entry name" value="vWA-like"/>
    <property type="match status" value="1"/>
</dbReference>
<dbReference type="InterPro" id="IPR036383">
    <property type="entry name" value="TSP1_rpt_sf"/>
</dbReference>
<keyword evidence="2" id="KW-0812">Transmembrane</keyword>
<feature type="compositionally biased region" description="Acidic residues" evidence="1">
    <location>
        <begin position="509"/>
        <end position="538"/>
    </location>
</feature>
<evidence type="ECO:0000256" key="3">
    <source>
        <dbReference type="SAM" id="SignalP"/>
    </source>
</evidence>
<dbReference type="EMBL" id="GU447231">
    <property type="protein sequence ID" value="ADD11987.1"/>
    <property type="molecule type" value="Genomic_DNA"/>
</dbReference>
<dbReference type="Gene3D" id="3.40.50.410">
    <property type="entry name" value="von Willebrand factor, type A domain"/>
    <property type="match status" value="1"/>
</dbReference>
<keyword evidence="3" id="KW-0732">Signal</keyword>
<dbReference type="EMBL" id="GU447232">
    <property type="protein sequence ID" value="ADD11988.1"/>
    <property type="molecule type" value="Genomic_DNA"/>
</dbReference>
<accession>D3YC31</accession>
<dbReference type="AlphaFoldDB" id="D3YC31"/>
<reference evidence="5" key="1">
    <citation type="journal article" date="2010" name="J. Vet. Med. Sci.">
        <title>Sequence and phylogenetic analysis of the thrombospondin-related adhesive protein (TRAP) gene of Babesia gibsoni isolates from dogs in Taiwan.</title>
        <authorList>
            <person name="Lee C.C."/>
            <person name="Hsieh Y.C."/>
            <person name="Huang C.C."/>
            <person name="Tsang C.L."/>
            <person name="Chung Y.T."/>
        </authorList>
    </citation>
    <scope>NUCLEOTIDE SEQUENCE</scope>
    <source>
        <strain evidence="5">TWN4</strain>
    </source>
</reference>
<feature type="region of interest" description="Disordered" evidence="1">
    <location>
        <begin position="404"/>
        <end position="426"/>
    </location>
</feature>
<dbReference type="InterPro" id="IPR036465">
    <property type="entry name" value="vWFA_dom_sf"/>
</dbReference>
<evidence type="ECO:0000256" key="2">
    <source>
        <dbReference type="SAM" id="Phobius"/>
    </source>
</evidence>
<dbReference type="InterPro" id="IPR002035">
    <property type="entry name" value="VWF_A"/>
</dbReference>
<feature type="signal peptide" evidence="3">
    <location>
        <begin position="1"/>
        <end position="23"/>
    </location>
</feature>
<keyword evidence="2" id="KW-1133">Transmembrane helix</keyword>
<feature type="region of interest" description="Disordered" evidence="1">
    <location>
        <begin position="717"/>
        <end position="742"/>
    </location>
</feature>
<protein>
    <submittedName>
        <fullName evidence="5">Thrombospondin-related anonymous protein</fullName>
    </submittedName>
</protein>
<feature type="domain" description="VWFA" evidence="4">
    <location>
        <begin position="126"/>
        <end position="325"/>
    </location>
</feature>
<feature type="transmembrane region" description="Helical" evidence="2">
    <location>
        <begin position="679"/>
        <end position="697"/>
    </location>
</feature>
<feature type="compositionally biased region" description="Acidic residues" evidence="1">
    <location>
        <begin position="551"/>
        <end position="562"/>
    </location>
</feature>
<feature type="compositionally biased region" description="Basic and acidic residues" evidence="1">
    <location>
        <begin position="614"/>
        <end position="634"/>
    </location>
</feature>
<keyword evidence="2" id="KW-0472">Membrane</keyword>
<feature type="compositionally biased region" description="Basic and acidic residues" evidence="1">
    <location>
        <begin position="539"/>
        <end position="550"/>
    </location>
</feature>
<feature type="compositionally biased region" description="Acidic residues" evidence="1">
    <location>
        <begin position="570"/>
        <end position="613"/>
    </location>
</feature>
<dbReference type="PROSITE" id="PS50234">
    <property type="entry name" value="VWFA"/>
    <property type="match status" value="1"/>
</dbReference>
<evidence type="ECO:0000313" key="5">
    <source>
        <dbReference type="EMBL" id="ADD11987.1"/>
    </source>
</evidence>
<organism evidence="5">
    <name type="scientific">Babesia gibsoni</name>
    <dbReference type="NCBI Taxonomy" id="33632"/>
    <lineage>
        <taxon>Eukaryota</taxon>
        <taxon>Sar</taxon>
        <taxon>Alveolata</taxon>
        <taxon>Apicomplexa</taxon>
        <taxon>Aconoidasida</taxon>
        <taxon>Piroplasmida</taxon>
        <taxon>Babesiidae</taxon>
        <taxon>Babesia</taxon>
    </lineage>
</organism>
<feature type="chain" id="PRO_5007651209" evidence="3">
    <location>
        <begin position="24"/>
        <end position="742"/>
    </location>
</feature>
<gene>
    <name evidence="5" type="primary">TRAP</name>
</gene>
<name>D3YC31_BABGI</name>
<dbReference type="Gene3D" id="2.20.100.10">
    <property type="entry name" value="Thrombospondin type-1 (TSP1) repeat"/>
    <property type="match status" value="1"/>
</dbReference>
<feature type="region of interest" description="Disordered" evidence="1">
    <location>
        <begin position="442"/>
        <end position="634"/>
    </location>
</feature>
<feature type="compositionally biased region" description="Acidic residues" evidence="1">
    <location>
        <begin position="491"/>
        <end position="502"/>
    </location>
</feature>
<proteinExistence type="predicted"/>
<evidence type="ECO:0000259" key="4">
    <source>
        <dbReference type="PROSITE" id="PS50234"/>
    </source>
</evidence>
<evidence type="ECO:0000313" key="6">
    <source>
        <dbReference type="EMBL" id="ADD11988.1"/>
    </source>
</evidence>
<sequence length="742" mass="83876">MARMKGVTLYTIFLLLSAKYVHGENEDGDGDEHRTRGDTFVPYSEEQEYKQESDWYKPGTSGNDQSDFEHMSREEILRKRKENKRDLELRYYIPTLNGDERGLENMLKYAKRVNHWLGVCVSAGKDYVIAVEDTTHFGEEFWKTELHSFVKLLAYGLSATKGTNTLSLVRYSNTVEKVLDRTLINRNNARKLGLVVDQLFDKKPTSRKAHPGAALKFMRENVYPNHDRFVRRGDTTTLSVENAAGKDTVVIMVNSGSVSDSALALEEALYARRNGVTIFSLDIGERSSGFWKQVVGCRAGHRCLKYMSALNQELLEKVGTMVRNLCEPDGRDAVCLEEWSEYTACSKPCGIGLKTSTLKGHKTLLTTTNGANGIKGRTCEEQLANIKTKQLLCNTKQCNRHPYPANTMHHSSHTDGLPSGANEYTAAYQNGDGDVVETVVEGKTDEEEPTGGDVSVPTTPAEPRHPKKEQYFPLNPDDTDIIDPYPGFNPTDEEEESDELGDEMGLTTNEDDEEEEEMEDQTLDEESHDEADDTEESVTDAHPHPRHTDLEDGIADALNEMDDYSHEDEYDHEADAEEEEEAEETEEEAEETEEEEEDEDDYSEDEDYEEPDYLDDRGNIITDDFHEGDYDMDARRGPYGIDYGRYNGEGLYEDQQENEYGGGNNMFDGKMPLFWEYKAYILAGFAGLLLITVVYYGSHIVRSNKQEEELNDETEYLQSGDGDDVEAGGREQVADANEAMWA</sequence>
<reference evidence="5" key="2">
    <citation type="submission" date="2010-01" db="EMBL/GenBank/DDBJ databases">
        <title>Molecular characterization of Babesia gibsoni in dogs in Taiwan.</title>
        <authorList>
            <person name="Lee C.-C."/>
            <person name="Tsang C.-L."/>
            <person name="Chung Y.-T."/>
        </authorList>
    </citation>
    <scope>NUCLEOTIDE SEQUENCE</scope>
    <source>
        <strain evidence="5">TWN4</strain>
        <strain evidence="6">TWN5</strain>
    </source>
</reference>
<evidence type="ECO:0000256" key="1">
    <source>
        <dbReference type="SAM" id="MobiDB-lite"/>
    </source>
</evidence>
<dbReference type="SMR" id="D3YC31"/>